<dbReference type="KEGG" id="ccan:109684618"/>
<sequence length="743" mass="85431">MSEELRGLRSEKQLLAQEGNALKLEKGSLLSKLMEVEAKITLLQEDQQKLWSLNELLSLEKEKVLEEKQNAEKLYQQEHLDREALTIEREKLLQEISAAQEELLRIHVENDSLQASKASTQAVVEELQFHSDTLMAASEKARAEKDQLEDQIKKLTAENLILAKDKDDIIQKLQSAYEELVKDQKALVEEIEELTTEKKSAEEKQSSLDNMCLALKAERESLLQSNRDLQFEKDILCQGQEKLSASLEAALQVKQLLSTEAGSMRTQLDCTKKALKKAELETRQLQTSNASLTKLLEEIKASRAITDSECIQLLHEKETLATSERRLLAEKEELLSENRIITEKLNKSFEEAAHLEMNLNEKITYLTSEKEMACQKITKLKKQQDSLLNEKSALEVQNGDLLVERENSIKALGDLKRKYDQEAANRRILVHEKMKLLGNIDALKKELQERKQENEELTASKCDLSLMLKEAQNAKKNLEKEHTNMLQAKESLDAELKTCCCEKNILLRDGLNLQEECKKLNEEIHKMQQSLILEKEVRAKENESSLYENNKLQGRTVLLEQELEGLRECTEQLRSENFVLIQEKTKSEQRVVEIIKEKELLSAETAHLAANIETLKGDFAALSKSKLELQELHSCLTKILDDLRLNHEVAVAERSKVLQENKNLLTEKREMMLRSDELLKEKQKLEESYFLLQKEISQLAKTNSHISANLLESQSENRTLRKDKSKLTFKIRELETLHSFTVK</sequence>
<feature type="coiled-coil region" evidence="1">
    <location>
        <begin position="54"/>
        <end position="211"/>
    </location>
</feature>
<feature type="coiled-coil region" evidence="1">
    <location>
        <begin position="433"/>
        <end position="530"/>
    </location>
</feature>
<evidence type="ECO:0000313" key="2">
    <source>
        <dbReference type="RefSeq" id="XP_020016672.1"/>
    </source>
</evidence>
<name>A0A8B7UBN2_CASCN</name>
<dbReference type="AlphaFoldDB" id="A0A8B7UBN2"/>
<accession>A0A8B7UBN2</accession>
<proteinExistence type="predicted"/>
<keyword evidence="1" id="KW-0175">Coiled coil</keyword>
<evidence type="ECO:0000256" key="1">
    <source>
        <dbReference type="SAM" id="Coils"/>
    </source>
</evidence>
<protein>
    <submittedName>
        <fullName evidence="2">Sporulation-specific protein 15-like</fullName>
    </submittedName>
</protein>
<gene>
    <name evidence="2" type="primary">LOC109684618</name>
</gene>
<dbReference type="OrthoDB" id="5412539at2759"/>
<feature type="coiled-coil region" evidence="1">
    <location>
        <begin position="268"/>
        <end position="295"/>
    </location>
</feature>
<feature type="coiled-coil region" evidence="1">
    <location>
        <begin position="661"/>
        <end position="702"/>
    </location>
</feature>
<organism evidence="2">
    <name type="scientific">Castor canadensis</name>
    <name type="common">American beaver</name>
    <dbReference type="NCBI Taxonomy" id="51338"/>
    <lineage>
        <taxon>Eukaryota</taxon>
        <taxon>Metazoa</taxon>
        <taxon>Chordata</taxon>
        <taxon>Craniata</taxon>
        <taxon>Vertebrata</taxon>
        <taxon>Euteleostomi</taxon>
        <taxon>Mammalia</taxon>
        <taxon>Eutheria</taxon>
        <taxon>Euarchontoglires</taxon>
        <taxon>Glires</taxon>
        <taxon>Rodentia</taxon>
        <taxon>Castorimorpha</taxon>
        <taxon>Castoridae</taxon>
        <taxon>Castor</taxon>
    </lineage>
</organism>
<dbReference type="RefSeq" id="XP_020016672.1">
    <property type="nucleotide sequence ID" value="XM_020161083.1"/>
</dbReference>
<reference evidence="2" key="1">
    <citation type="submission" date="2025-08" db="UniProtKB">
        <authorList>
            <consortium name="RefSeq"/>
        </authorList>
    </citation>
    <scope>IDENTIFICATION</scope>
    <source>
        <tissue evidence="2">Leukocyte</tissue>
    </source>
</reference>